<feature type="active site" description="Nucleophile" evidence="1">
    <location>
        <position position="74"/>
    </location>
</feature>
<evidence type="ECO:0000256" key="4">
    <source>
        <dbReference type="SAM" id="SignalP"/>
    </source>
</evidence>
<dbReference type="PANTHER" id="PTHR37981:SF1">
    <property type="entry name" value="SGNH HYDROLASE-TYPE ESTERASE DOMAIN-CONTAINING PROTEIN"/>
    <property type="match status" value="1"/>
</dbReference>
<feature type="active site" evidence="1">
    <location>
        <position position="303"/>
    </location>
</feature>
<dbReference type="Proteomes" id="UP000473325">
    <property type="component" value="Unassembled WGS sequence"/>
</dbReference>
<dbReference type="InterPro" id="IPR037460">
    <property type="entry name" value="SEST-like"/>
</dbReference>
<keyword evidence="7" id="KW-1185">Reference proteome</keyword>
<keyword evidence="2" id="KW-1015">Disulfide bond</keyword>
<dbReference type="GO" id="GO:0004806">
    <property type="term" value="F:triacylglycerol lipase activity"/>
    <property type="evidence" value="ECO:0007669"/>
    <property type="project" value="TreeGrafter"/>
</dbReference>
<dbReference type="AlphaFoldDB" id="A0A6L7F1M2"/>
<feature type="disulfide bond" evidence="2">
    <location>
        <begin position="90"/>
        <end position="115"/>
    </location>
</feature>
<evidence type="ECO:0000259" key="5">
    <source>
        <dbReference type="Pfam" id="PF13472"/>
    </source>
</evidence>
<dbReference type="Gene3D" id="3.40.50.1110">
    <property type="entry name" value="SGNH hydrolase"/>
    <property type="match status" value="1"/>
</dbReference>
<accession>A0A6L7F1M2</accession>
<dbReference type="PANTHER" id="PTHR37981">
    <property type="entry name" value="LIPASE 2"/>
    <property type="match status" value="1"/>
</dbReference>
<evidence type="ECO:0000313" key="6">
    <source>
        <dbReference type="EMBL" id="MXG91169.1"/>
    </source>
</evidence>
<feature type="disulfide bond" evidence="2">
    <location>
        <begin position="234"/>
        <end position="282"/>
    </location>
</feature>
<dbReference type="Pfam" id="PF13472">
    <property type="entry name" value="Lipase_GDSL_2"/>
    <property type="match status" value="1"/>
</dbReference>
<gene>
    <name evidence="6" type="ORF">GRQ65_16590</name>
</gene>
<evidence type="ECO:0000313" key="7">
    <source>
        <dbReference type="Proteomes" id="UP000473325"/>
    </source>
</evidence>
<dbReference type="SUPFAM" id="SSF52266">
    <property type="entry name" value="SGNH hydrolase"/>
    <property type="match status" value="1"/>
</dbReference>
<evidence type="ECO:0000256" key="1">
    <source>
        <dbReference type="PIRSR" id="PIRSR637460-1"/>
    </source>
</evidence>
<proteinExistence type="predicted"/>
<feature type="disulfide bond" evidence="2">
    <location>
        <begin position="167"/>
        <end position="180"/>
    </location>
</feature>
<evidence type="ECO:0000256" key="3">
    <source>
        <dbReference type="SAM" id="MobiDB-lite"/>
    </source>
</evidence>
<feature type="domain" description="SGNH hydrolase-type esterase" evidence="5">
    <location>
        <begin position="70"/>
        <end position="304"/>
    </location>
</feature>
<keyword evidence="4" id="KW-0732">Signal</keyword>
<dbReference type="EMBL" id="WUEK01000011">
    <property type="protein sequence ID" value="MXG91169.1"/>
    <property type="molecule type" value="Genomic_DNA"/>
</dbReference>
<dbReference type="CDD" id="cd01823">
    <property type="entry name" value="SEST_like"/>
    <property type="match status" value="1"/>
</dbReference>
<dbReference type="InterPro" id="IPR036514">
    <property type="entry name" value="SGNH_hydro_sf"/>
</dbReference>
<evidence type="ECO:0000256" key="2">
    <source>
        <dbReference type="PIRSR" id="PIRSR637460-2"/>
    </source>
</evidence>
<keyword evidence="6" id="KW-0378">Hydrolase</keyword>
<dbReference type="RefSeq" id="WP_160879107.1">
    <property type="nucleotide sequence ID" value="NZ_WUEK01000011.1"/>
</dbReference>
<protein>
    <submittedName>
        <fullName evidence="6">SGNH/GDSL hydrolase family protein</fullName>
    </submittedName>
</protein>
<dbReference type="GO" id="GO:0019433">
    <property type="term" value="P:triglyceride catabolic process"/>
    <property type="evidence" value="ECO:0007669"/>
    <property type="project" value="TreeGrafter"/>
</dbReference>
<reference evidence="6 7" key="1">
    <citation type="submission" date="2019-12" db="EMBL/GenBank/DDBJ databases">
        <authorList>
            <person name="Kun Z."/>
        </authorList>
    </citation>
    <scope>NUCLEOTIDE SEQUENCE [LARGE SCALE GENOMIC DNA]</scope>
    <source>
        <strain evidence="6 7">YIM 123512</strain>
    </source>
</reference>
<sequence length="321" mass="32006">MTRRPLRPVLASLVALSAVLALAACSDDGADPSSSPAPSPSVSSPSASSSGPASSAPAGPKVTIDGGYVALGDSYTAAPGVPTTETQTGCLRSDHNYPSLIAASLDATSVADVSCSGASTLSLVGAQQTTNAVLPAQFDALGDDTALVTIGMGGNDLDLFQTLVGTCAFVAQSAPEGAPCQAQLTAGGTDQIADKIAQIGERVTAAVAGVVDRAPNARVFVVGYPQPVPAQGTCPELPLAAGDYAFVRQAIVALDQQLQSAAEASDATYVDVLEASKGHDVCAGDEAWIQGAQSVEGEAIALHPFAVEQAAVAEMVLAELG</sequence>
<dbReference type="PROSITE" id="PS51257">
    <property type="entry name" value="PROKAR_LIPOPROTEIN"/>
    <property type="match status" value="1"/>
</dbReference>
<feature type="signal peptide" evidence="4">
    <location>
        <begin position="1"/>
        <end position="23"/>
    </location>
</feature>
<comment type="caution">
    <text evidence="6">The sequence shown here is derived from an EMBL/GenBank/DDBJ whole genome shotgun (WGS) entry which is preliminary data.</text>
</comment>
<organism evidence="6 7">
    <name type="scientific">Nocardioides flavescens</name>
    <dbReference type="NCBI Taxonomy" id="2691959"/>
    <lineage>
        <taxon>Bacteria</taxon>
        <taxon>Bacillati</taxon>
        <taxon>Actinomycetota</taxon>
        <taxon>Actinomycetes</taxon>
        <taxon>Propionibacteriales</taxon>
        <taxon>Nocardioidaceae</taxon>
        <taxon>Nocardioides</taxon>
    </lineage>
</organism>
<feature type="chain" id="PRO_5026916295" evidence="4">
    <location>
        <begin position="24"/>
        <end position="321"/>
    </location>
</feature>
<dbReference type="InterPro" id="IPR013830">
    <property type="entry name" value="SGNH_hydro"/>
</dbReference>
<feature type="region of interest" description="Disordered" evidence="3">
    <location>
        <begin position="27"/>
        <end position="59"/>
    </location>
</feature>
<name>A0A6L7F1M2_9ACTN</name>